<dbReference type="Proteomes" id="UP001055172">
    <property type="component" value="Unassembled WGS sequence"/>
</dbReference>
<reference evidence="1 2" key="1">
    <citation type="submission" date="2021-07" db="EMBL/GenBank/DDBJ databases">
        <title>Genome data of Colletotrichum spaethianum.</title>
        <authorList>
            <person name="Utami Y.D."/>
            <person name="Hiruma K."/>
        </authorList>
    </citation>
    <scope>NUCLEOTIDE SEQUENCE [LARGE SCALE GENOMIC DNA]</scope>
    <source>
        <strain evidence="1 2">MAFF 242679</strain>
    </source>
</reference>
<comment type="caution">
    <text evidence="1">The sequence shown here is derived from an EMBL/GenBank/DDBJ whole genome shotgun (WGS) entry which is preliminary data.</text>
</comment>
<dbReference type="EMBL" id="BPPX01000001">
    <property type="protein sequence ID" value="GJC77302.1"/>
    <property type="molecule type" value="Genomic_DNA"/>
</dbReference>
<sequence>MGDFDTWYSQNGQVSMPNLQAEWKDYMETVLSSMVLRTRATYDVRRAIALSQLNANNEADRVFIRHWAIDDLTNKARVRIIGSCDHLDRITV</sequence>
<protein>
    <submittedName>
        <fullName evidence="1">Uncharacterized protein</fullName>
    </submittedName>
</protein>
<evidence type="ECO:0000313" key="1">
    <source>
        <dbReference type="EMBL" id="GJC77302.1"/>
    </source>
</evidence>
<dbReference type="AlphaFoldDB" id="A0AA37GAV2"/>
<proteinExistence type="predicted"/>
<accession>A0AA37GAV2</accession>
<gene>
    <name evidence="1" type="ORF">ColLi_00140</name>
</gene>
<organism evidence="1 2">
    <name type="scientific">Colletotrichum liriopes</name>
    <dbReference type="NCBI Taxonomy" id="708192"/>
    <lineage>
        <taxon>Eukaryota</taxon>
        <taxon>Fungi</taxon>
        <taxon>Dikarya</taxon>
        <taxon>Ascomycota</taxon>
        <taxon>Pezizomycotina</taxon>
        <taxon>Sordariomycetes</taxon>
        <taxon>Hypocreomycetidae</taxon>
        <taxon>Glomerellales</taxon>
        <taxon>Glomerellaceae</taxon>
        <taxon>Colletotrichum</taxon>
        <taxon>Colletotrichum spaethianum species complex</taxon>
    </lineage>
</organism>
<evidence type="ECO:0000313" key="2">
    <source>
        <dbReference type="Proteomes" id="UP001055172"/>
    </source>
</evidence>
<keyword evidence="2" id="KW-1185">Reference proteome</keyword>
<name>A0AA37GAV2_9PEZI</name>